<gene>
    <name evidence="5" type="ORF">SCHPADRAFT_911714</name>
</gene>
<dbReference type="CDD" id="cd18968">
    <property type="entry name" value="chromodomain"/>
    <property type="match status" value="1"/>
</dbReference>
<keyword evidence="6" id="KW-1185">Reference proteome</keyword>
<feature type="region of interest" description="Disordered" evidence="3">
    <location>
        <begin position="76"/>
        <end position="161"/>
    </location>
</feature>
<dbReference type="AlphaFoldDB" id="A0A0H2RHE0"/>
<dbReference type="SMART" id="SM00298">
    <property type="entry name" value="CHROMO"/>
    <property type="match status" value="1"/>
</dbReference>
<dbReference type="PROSITE" id="PS00598">
    <property type="entry name" value="CHROMO_1"/>
    <property type="match status" value="1"/>
</dbReference>
<proteinExistence type="predicted"/>
<feature type="compositionally biased region" description="Basic residues" evidence="3">
    <location>
        <begin position="150"/>
        <end position="161"/>
    </location>
</feature>
<evidence type="ECO:0000313" key="5">
    <source>
        <dbReference type="EMBL" id="KLO04291.1"/>
    </source>
</evidence>
<dbReference type="InterPro" id="IPR016197">
    <property type="entry name" value="Chromo-like_dom_sf"/>
</dbReference>
<protein>
    <recommendedName>
        <fullName evidence="4">Chromo domain-containing protein</fullName>
    </recommendedName>
</protein>
<dbReference type="OrthoDB" id="2447764at2759"/>
<evidence type="ECO:0000313" key="6">
    <source>
        <dbReference type="Proteomes" id="UP000053477"/>
    </source>
</evidence>
<accession>A0A0H2RHE0</accession>
<comment type="subcellular location">
    <subcellularLocation>
        <location evidence="1">Nucleus</location>
    </subcellularLocation>
</comment>
<dbReference type="PANTHER" id="PTHR22812">
    <property type="entry name" value="CHROMOBOX PROTEIN"/>
    <property type="match status" value="1"/>
</dbReference>
<dbReference type="InterPro" id="IPR023780">
    <property type="entry name" value="Chromo_domain"/>
</dbReference>
<dbReference type="Proteomes" id="UP000053477">
    <property type="component" value="Unassembled WGS sequence"/>
</dbReference>
<organism evidence="5 6">
    <name type="scientific">Schizopora paradoxa</name>
    <dbReference type="NCBI Taxonomy" id="27342"/>
    <lineage>
        <taxon>Eukaryota</taxon>
        <taxon>Fungi</taxon>
        <taxon>Dikarya</taxon>
        <taxon>Basidiomycota</taxon>
        <taxon>Agaricomycotina</taxon>
        <taxon>Agaricomycetes</taxon>
        <taxon>Hymenochaetales</taxon>
        <taxon>Schizoporaceae</taxon>
        <taxon>Schizopora</taxon>
    </lineage>
</organism>
<evidence type="ECO:0000256" key="1">
    <source>
        <dbReference type="ARBA" id="ARBA00004123"/>
    </source>
</evidence>
<feature type="compositionally biased region" description="Low complexity" evidence="3">
    <location>
        <begin position="120"/>
        <end position="149"/>
    </location>
</feature>
<evidence type="ECO:0000259" key="4">
    <source>
        <dbReference type="PROSITE" id="PS50013"/>
    </source>
</evidence>
<dbReference type="PROSITE" id="PS50013">
    <property type="entry name" value="CHROMO_2"/>
    <property type="match status" value="1"/>
</dbReference>
<evidence type="ECO:0000256" key="3">
    <source>
        <dbReference type="SAM" id="MobiDB-lite"/>
    </source>
</evidence>
<feature type="compositionally biased region" description="Basic residues" evidence="3">
    <location>
        <begin position="96"/>
        <end position="110"/>
    </location>
</feature>
<evidence type="ECO:0000256" key="2">
    <source>
        <dbReference type="ARBA" id="ARBA00023242"/>
    </source>
</evidence>
<reference evidence="5 6" key="1">
    <citation type="submission" date="2015-04" db="EMBL/GenBank/DDBJ databases">
        <title>Complete genome sequence of Schizopora paradoxa KUC8140, a cosmopolitan wood degrader in East Asia.</title>
        <authorList>
            <consortium name="DOE Joint Genome Institute"/>
            <person name="Min B."/>
            <person name="Park H."/>
            <person name="Jang Y."/>
            <person name="Kim J.-J."/>
            <person name="Kim K.H."/>
            <person name="Pangilinan J."/>
            <person name="Lipzen A."/>
            <person name="Riley R."/>
            <person name="Grigoriev I.V."/>
            <person name="Spatafora J.W."/>
            <person name="Choi I.-G."/>
        </authorList>
    </citation>
    <scope>NUCLEOTIDE SEQUENCE [LARGE SCALE GENOMIC DNA]</scope>
    <source>
        <strain evidence="5 6">KUC8140</strain>
    </source>
</reference>
<dbReference type="STRING" id="27342.A0A0H2RHE0"/>
<dbReference type="GO" id="GO:0005634">
    <property type="term" value="C:nucleus"/>
    <property type="evidence" value="ECO:0007669"/>
    <property type="project" value="UniProtKB-SubCell"/>
</dbReference>
<feature type="compositionally biased region" description="Basic and acidic residues" evidence="3">
    <location>
        <begin position="76"/>
        <end position="90"/>
    </location>
</feature>
<dbReference type="Gene3D" id="2.40.50.40">
    <property type="match status" value="1"/>
</dbReference>
<name>A0A0H2RHE0_9AGAM</name>
<sequence length="161" mass="18155">MPAKKATAAKEKEKYYEVEEILQARLSSKKDRKLHWDYNVKWKGYTAKDNTWESEESCKGAPDCVRTFWRKADLKGRNHRNVKDFNKDDVVGLLPKGKKPPAKLPAKAKAKLKELEATPKKSASTTSRSAKGRRASTTSASTKAKGPRASPRKRRRASARV</sequence>
<dbReference type="EMBL" id="KQ086607">
    <property type="protein sequence ID" value="KLO04291.1"/>
    <property type="molecule type" value="Genomic_DNA"/>
</dbReference>
<keyword evidence="2" id="KW-0539">Nucleus</keyword>
<dbReference type="SUPFAM" id="SSF54160">
    <property type="entry name" value="Chromo domain-like"/>
    <property type="match status" value="1"/>
</dbReference>
<feature type="domain" description="Chromo" evidence="4">
    <location>
        <begin position="16"/>
        <end position="80"/>
    </location>
</feature>
<dbReference type="InterPro" id="IPR023779">
    <property type="entry name" value="Chromodomain_CS"/>
</dbReference>
<dbReference type="InParanoid" id="A0A0H2RHE0"/>
<dbReference type="InterPro" id="IPR051219">
    <property type="entry name" value="Heterochromatin_chromo-domain"/>
</dbReference>
<dbReference type="InterPro" id="IPR000953">
    <property type="entry name" value="Chromo/chromo_shadow_dom"/>
</dbReference>
<dbReference type="Pfam" id="PF00385">
    <property type="entry name" value="Chromo"/>
    <property type="match status" value="1"/>
</dbReference>
<dbReference type="GO" id="GO:0006338">
    <property type="term" value="P:chromatin remodeling"/>
    <property type="evidence" value="ECO:0007669"/>
    <property type="project" value="UniProtKB-ARBA"/>
</dbReference>